<protein>
    <submittedName>
        <fullName evidence="2">Uncharacterized protein</fullName>
    </submittedName>
</protein>
<evidence type="ECO:0000256" key="1">
    <source>
        <dbReference type="SAM" id="MobiDB-lite"/>
    </source>
</evidence>
<accession>A0A9W8Y127</accession>
<evidence type="ECO:0000313" key="2">
    <source>
        <dbReference type="EMBL" id="KAJ4364602.1"/>
    </source>
</evidence>
<dbReference type="OrthoDB" id="3659168at2759"/>
<evidence type="ECO:0000313" key="3">
    <source>
        <dbReference type="Proteomes" id="UP001140560"/>
    </source>
</evidence>
<dbReference type="AlphaFoldDB" id="A0A9W8Y127"/>
<dbReference type="EMBL" id="JAPEUY010000017">
    <property type="protein sequence ID" value="KAJ4364602.1"/>
    <property type="molecule type" value="Genomic_DNA"/>
</dbReference>
<name>A0A9W8Y127_9PLEO</name>
<comment type="caution">
    <text evidence="2">The sequence shown here is derived from an EMBL/GenBank/DDBJ whole genome shotgun (WGS) entry which is preliminary data.</text>
</comment>
<dbReference type="Proteomes" id="UP001140560">
    <property type="component" value="Unassembled WGS sequence"/>
</dbReference>
<proteinExistence type="predicted"/>
<gene>
    <name evidence="2" type="ORF">N0V83_009198</name>
</gene>
<organism evidence="2 3">
    <name type="scientific">Neocucurbitaria cava</name>
    <dbReference type="NCBI Taxonomy" id="798079"/>
    <lineage>
        <taxon>Eukaryota</taxon>
        <taxon>Fungi</taxon>
        <taxon>Dikarya</taxon>
        <taxon>Ascomycota</taxon>
        <taxon>Pezizomycotina</taxon>
        <taxon>Dothideomycetes</taxon>
        <taxon>Pleosporomycetidae</taxon>
        <taxon>Pleosporales</taxon>
        <taxon>Pleosporineae</taxon>
        <taxon>Cucurbitariaceae</taxon>
        <taxon>Neocucurbitaria</taxon>
    </lineage>
</organism>
<feature type="region of interest" description="Disordered" evidence="1">
    <location>
        <begin position="158"/>
        <end position="195"/>
    </location>
</feature>
<feature type="compositionally biased region" description="Polar residues" evidence="1">
    <location>
        <begin position="163"/>
        <end position="174"/>
    </location>
</feature>
<sequence>MVGAPEQLLLDFLKDDLVQCSSHLRPLADAIFRYTESVRTESPPDPSNGVNLSFFLPGARLADEWIEIFLTTPDRYLKMAPLAVRWSFESQQYSCQTATTSFEGWMKESAREPESLGIEIIASEIVAAERVAAERSITEWITAERSETARIDAKGNDAEVAASEQQMPFVTHSATGKRKERDDTGYEAPQAEDDEIASVGAHTASVQSTDAAIVQSADAASLQSEDTASVQYTDAASVQSADAAQSQSAVTIVTDVNVFIASVPNRASRRHIGRGNKRFAMSHGHIRAYVEFLGQSMIQLPSHANSEYGHEMKSFATPETVDLTLLRVPVTSQEIMTFTPYSTVIHEVAERLHRSWTPSDMANYMNWARDLTYENSYHRTMFSHQYNHTRIDARHRIANVPSRMSRRSQLDQNSKKAFHDYYLWDMGEGVHRYPEGRAAQLLTHVIRHVRLVTNDRDVRLSQLEEYAAKHQITVPVADQLQPNNDCVEEDKPSEAFLADIDAEFRRKFDKSSTKV</sequence>
<reference evidence="2" key="1">
    <citation type="submission" date="2022-10" db="EMBL/GenBank/DDBJ databases">
        <title>Tapping the CABI collections for fungal endophytes: first genome assemblies for Collariella, Neodidymelliopsis, Ascochyta clinopodiicola, Didymella pomorum, Didymosphaeria variabile, Neocosmospora piperis and Neocucurbitaria cava.</title>
        <authorList>
            <person name="Hill R."/>
        </authorList>
    </citation>
    <scope>NUCLEOTIDE SEQUENCE</scope>
    <source>
        <strain evidence="2">IMI 356814</strain>
    </source>
</reference>
<keyword evidence="3" id="KW-1185">Reference proteome</keyword>